<proteinExistence type="predicted"/>
<dbReference type="PATRIC" id="fig|1030841.3.peg.787"/>
<dbReference type="STRING" id="1030841.HMPREF9370_0803"/>
<keyword evidence="2" id="KW-1185">Reference proteome</keyword>
<sequence>MFSDRHLCCRPIKFCGVWRFFRLKYAAIWPDTECLSESVQTGISK</sequence>
<dbReference type="Proteomes" id="UP000005336">
    <property type="component" value="Unassembled WGS sequence"/>
</dbReference>
<protein>
    <submittedName>
        <fullName evidence="1">Uncharacterized protein</fullName>
    </submittedName>
</protein>
<dbReference type="EMBL" id="AGAZ01000032">
    <property type="protein sequence ID" value="EGZ48944.1"/>
    <property type="molecule type" value="Genomic_DNA"/>
</dbReference>
<evidence type="ECO:0000313" key="2">
    <source>
        <dbReference type="Proteomes" id="UP000005336"/>
    </source>
</evidence>
<dbReference type="HOGENOM" id="CLU_3202498_0_0_4"/>
<evidence type="ECO:0000313" key="1">
    <source>
        <dbReference type="EMBL" id="EGZ48944.1"/>
    </source>
</evidence>
<comment type="caution">
    <text evidence="1">The sequence shown here is derived from an EMBL/GenBank/DDBJ whole genome shotgun (WGS) entry which is preliminary data.</text>
</comment>
<name>G4CNZ4_9NEIS</name>
<reference evidence="1 2" key="1">
    <citation type="submission" date="2011-06" db="EMBL/GenBank/DDBJ databases">
        <authorList>
            <person name="Muzny D."/>
            <person name="Qin X."/>
            <person name="Deng J."/>
            <person name="Jiang H."/>
            <person name="Liu Y."/>
            <person name="Qu J."/>
            <person name="Song X.-Z."/>
            <person name="Zhang L."/>
            <person name="Thornton R."/>
            <person name="Coyle M."/>
            <person name="Francisco L."/>
            <person name="Jackson L."/>
            <person name="Javaid M."/>
            <person name="Korchina V."/>
            <person name="Kovar C."/>
            <person name="Mata R."/>
            <person name="Mathew T."/>
            <person name="Ngo R."/>
            <person name="Nguyen L."/>
            <person name="Nguyen N."/>
            <person name="Okwuonu G."/>
            <person name="Ongeri F."/>
            <person name="Pham C."/>
            <person name="Simmons D."/>
            <person name="Wilczek-Boney K."/>
            <person name="Hale W."/>
            <person name="Jakkamsetti A."/>
            <person name="Pham P."/>
            <person name="Ruth R."/>
            <person name="San Lucas F."/>
            <person name="Warren J."/>
            <person name="Zhang J."/>
            <person name="Zhao Z."/>
            <person name="Zhou C."/>
            <person name="Zhu D."/>
            <person name="Lee S."/>
            <person name="Bess C."/>
            <person name="Blankenburg K."/>
            <person name="Forbes L."/>
            <person name="Fu Q."/>
            <person name="Gubbala S."/>
            <person name="Hirani K."/>
            <person name="Jayaseelan J.C."/>
            <person name="Lara F."/>
            <person name="Munidasa M."/>
            <person name="Palculict T."/>
            <person name="Patil S."/>
            <person name="Pu L.-L."/>
            <person name="Saada N."/>
            <person name="Tang L."/>
            <person name="Weissenberger G."/>
            <person name="Zhu Y."/>
            <person name="Hemphill L."/>
            <person name="Shang Y."/>
            <person name="Youmans B."/>
            <person name="Ayvaz T."/>
            <person name="Ross M."/>
            <person name="Santibanez J."/>
            <person name="Aqrawi P."/>
            <person name="Gross S."/>
            <person name="Joshi V."/>
            <person name="Fowler G."/>
            <person name="Nazareth L."/>
            <person name="Reid J."/>
            <person name="Worley K."/>
            <person name="Petrosino J."/>
            <person name="Highlander S."/>
            <person name="Gibbs R."/>
        </authorList>
    </citation>
    <scope>NUCLEOTIDE SEQUENCE [LARGE SCALE GENOMIC DNA]</scope>
    <source>
        <strain evidence="1 2">9715</strain>
    </source>
</reference>
<dbReference type="AlphaFoldDB" id="G4CNZ4"/>
<organism evidence="1 2">
    <name type="scientific">Neisseria wadsworthii 9715</name>
    <dbReference type="NCBI Taxonomy" id="1030841"/>
    <lineage>
        <taxon>Bacteria</taxon>
        <taxon>Pseudomonadati</taxon>
        <taxon>Pseudomonadota</taxon>
        <taxon>Betaproteobacteria</taxon>
        <taxon>Neisseriales</taxon>
        <taxon>Neisseriaceae</taxon>
        <taxon>Neisseria</taxon>
    </lineage>
</organism>
<accession>G4CNZ4</accession>
<gene>
    <name evidence="1" type="ORF">HMPREF9370_0803</name>
</gene>